<evidence type="ECO:0000256" key="11">
    <source>
        <dbReference type="ARBA" id="ARBA00025679"/>
    </source>
</evidence>
<keyword evidence="7 13" id="KW-0456">Lyase</keyword>
<dbReference type="EMBL" id="JACNYL010000001">
    <property type="protein sequence ID" value="MBD1420467.1"/>
    <property type="molecule type" value="Genomic_DNA"/>
</dbReference>
<organism evidence="13 14">
    <name type="scientific">Sphingobacterium chuzhouense</name>
    <dbReference type="NCBI Taxonomy" id="1742264"/>
    <lineage>
        <taxon>Bacteria</taxon>
        <taxon>Pseudomonadati</taxon>
        <taxon>Bacteroidota</taxon>
        <taxon>Sphingobacteriia</taxon>
        <taxon>Sphingobacteriales</taxon>
        <taxon>Sphingobacteriaceae</taxon>
        <taxon>Sphingobacterium</taxon>
    </lineage>
</organism>
<dbReference type="Proteomes" id="UP000651112">
    <property type="component" value="Unassembled WGS sequence"/>
</dbReference>
<keyword evidence="12" id="KW-0732">Signal</keyword>
<dbReference type="GO" id="GO:0016829">
    <property type="term" value="F:lyase activity"/>
    <property type="evidence" value="ECO:0007669"/>
    <property type="project" value="UniProtKB-KW"/>
</dbReference>
<evidence type="ECO:0000256" key="5">
    <source>
        <dbReference type="ARBA" id="ARBA00022723"/>
    </source>
</evidence>
<evidence type="ECO:0000256" key="6">
    <source>
        <dbReference type="ARBA" id="ARBA00023180"/>
    </source>
</evidence>
<dbReference type="PROSITE" id="PS51257">
    <property type="entry name" value="PROKAR_LIPOPROTEIN"/>
    <property type="match status" value="1"/>
</dbReference>
<dbReference type="PANTHER" id="PTHR42970:SF1">
    <property type="entry name" value="PECTATE LYASE C-RELATED"/>
    <property type="match status" value="1"/>
</dbReference>
<reference evidence="13 14" key="1">
    <citation type="submission" date="2020-08" db="EMBL/GenBank/DDBJ databases">
        <title>Sphingobacterium sp. DN00404 isolated from aquaculture water.</title>
        <authorList>
            <person name="Zhang M."/>
        </authorList>
    </citation>
    <scope>NUCLEOTIDE SEQUENCE [LARGE SCALE GENOMIC DNA]</scope>
    <source>
        <strain evidence="13 14">KCTC 42746</strain>
    </source>
</reference>
<keyword evidence="6" id="KW-0325">Glycoprotein</keyword>
<evidence type="ECO:0000256" key="12">
    <source>
        <dbReference type="SAM" id="SignalP"/>
    </source>
</evidence>
<evidence type="ECO:0000256" key="2">
    <source>
        <dbReference type="ARBA" id="ARBA00010980"/>
    </source>
</evidence>
<dbReference type="InterPro" id="IPR018247">
    <property type="entry name" value="EF_Hand_1_Ca_BS"/>
</dbReference>
<comment type="function">
    <text evidence="11">Pectinolytic enzyme consist of four classes of enzymes: pectin lyase, polygalacturonase, pectin methylesterase and rhamnogalacturonase. Among pectinolytic enzymes, pectin lyase is the most important in depolymerization of pectin, since it cleaves internal glycosidic bonds of highly methylated pectins. Favors pectate, the anion, over pectin, the methyl ester.</text>
</comment>
<gene>
    <name evidence="13" type="ORF">H8B21_02690</name>
</gene>
<dbReference type="InterPro" id="IPR052063">
    <property type="entry name" value="Polysaccharide_Lyase_1"/>
</dbReference>
<evidence type="ECO:0000256" key="8">
    <source>
        <dbReference type="ARBA" id="ARBA00023277"/>
    </source>
</evidence>
<evidence type="ECO:0000256" key="4">
    <source>
        <dbReference type="ARBA" id="ARBA00016512"/>
    </source>
</evidence>
<evidence type="ECO:0000313" key="14">
    <source>
        <dbReference type="Proteomes" id="UP000651112"/>
    </source>
</evidence>
<dbReference type="RefSeq" id="WP_190312237.1">
    <property type="nucleotide sequence ID" value="NZ_JACNYL010000001.1"/>
</dbReference>
<protein>
    <recommendedName>
        <fullName evidence="4">Probable pectate lyase C</fullName>
        <ecNumber evidence="3">4.2.2.2</ecNumber>
    </recommendedName>
</protein>
<comment type="catalytic activity">
    <reaction evidence="1">
        <text>Eliminative cleavage of (1-&gt;4)-alpha-D-galacturonan to give oligosaccharides with 4-deoxy-alpha-D-galact-4-enuronosyl groups at their non-reducing ends.</text>
        <dbReference type="EC" id="4.2.2.2"/>
    </reaction>
</comment>
<evidence type="ECO:0000256" key="10">
    <source>
        <dbReference type="ARBA" id="ARBA00023326"/>
    </source>
</evidence>
<dbReference type="InterPro" id="IPR011050">
    <property type="entry name" value="Pectin_lyase_fold/virulence"/>
</dbReference>
<dbReference type="Gene3D" id="2.160.20.10">
    <property type="entry name" value="Single-stranded right-handed beta-helix, Pectin lyase-like"/>
    <property type="match status" value="1"/>
</dbReference>
<evidence type="ECO:0000313" key="13">
    <source>
        <dbReference type="EMBL" id="MBD1420467.1"/>
    </source>
</evidence>
<dbReference type="PANTHER" id="PTHR42970">
    <property type="entry name" value="PECTATE LYASE C-RELATED"/>
    <property type="match status" value="1"/>
</dbReference>
<comment type="similarity">
    <text evidence="2">Belongs to the polysaccharide lyase 1 family.</text>
</comment>
<dbReference type="EC" id="4.2.2.2" evidence="3"/>
<proteinExistence type="inferred from homology"/>
<evidence type="ECO:0000256" key="7">
    <source>
        <dbReference type="ARBA" id="ARBA00023239"/>
    </source>
</evidence>
<keyword evidence="5" id="KW-0479">Metal-binding</keyword>
<feature type="chain" id="PRO_5046775732" description="Probable pectate lyase C" evidence="12">
    <location>
        <begin position="28"/>
        <end position="482"/>
    </location>
</feature>
<keyword evidence="8" id="KW-0119">Carbohydrate metabolism</keyword>
<evidence type="ECO:0000256" key="1">
    <source>
        <dbReference type="ARBA" id="ARBA00000695"/>
    </source>
</evidence>
<evidence type="ECO:0000256" key="3">
    <source>
        <dbReference type="ARBA" id="ARBA00012272"/>
    </source>
</evidence>
<accession>A0ABR7XQB2</accession>
<dbReference type="SUPFAM" id="SSF51126">
    <property type="entry name" value="Pectin lyase-like"/>
    <property type="match status" value="1"/>
</dbReference>
<dbReference type="PROSITE" id="PS00018">
    <property type="entry name" value="EF_HAND_1"/>
    <property type="match status" value="1"/>
</dbReference>
<dbReference type="InterPro" id="IPR012334">
    <property type="entry name" value="Pectin_lyas_fold"/>
</dbReference>
<comment type="caution">
    <text evidence="13">The sequence shown here is derived from an EMBL/GenBank/DDBJ whole genome shotgun (WGS) entry which is preliminary data.</text>
</comment>
<name>A0ABR7XQB2_9SPHI</name>
<keyword evidence="10" id="KW-0624">Polysaccharide degradation</keyword>
<sequence length="482" mass="52157">MKNNPFFRQTLTLVLLAGLGTSGCSKAELIEERIYTKPSEGPFPDYGEVVAFPGAEGFGRYATGGRGGDVYRVTTLEDSGEGSLRDAVSQSGRIIVFDVAGVINLKSALVLSSDLTILGQTAPGDGVVLYGDRISASGATNVICRYIRVRMGKNGPDGKDAMGIASGENMIFDHISATWGRDENFSINSNTARNITIQNSFIGQGLQNHSCGGLMQTTEENGITLFRNLYIDNKTRNPKVKGLNQFVNNVVYNWGNGTAYDMGGGSEGLSLTTIEDNYFVKGPVVNWQDVRLEDGTIELQLVPVNPARPFTGGNENFSAFFTGNFYDHDKDGTLNGVEIKPATNWEEYCSGNPIFLSSRPDVFPAIATQTNAEEAYAWIVENGGASLPARDQVDSYLIEELTSLGKKGTIIQNERDTRQFPLGGVGEIKTGEKLMDSDGDGMPDDFEEKYGLDKNDPTDAAKLASNGYMNIENYAFSIGAIK</sequence>
<keyword evidence="9" id="KW-0961">Cell wall biogenesis/degradation</keyword>
<keyword evidence="14" id="KW-1185">Reference proteome</keyword>
<evidence type="ECO:0000256" key="9">
    <source>
        <dbReference type="ARBA" id="ARBA00023316"/>
    </source>
</evidence>
<feature type="signal peptide" evidence="12">
    <location>
        <begin position="1"/>
        <end position="27"/>
    </location>
</feature>